<evidence type="ECO:0000313" key="3">
    <source>
        <dbReference type="Proteomes" id="UP000244926"/>
    </source>
</evidence>
<organism evidence="2 3">
    <name type="scientific">Chlamydia serpentis</name>
    <dbReference type="NCBI Taxonomy" id="1967782"/>
    <lineage>
        <taxon>Bacteria</taxon>
        <taxon>Pseudomonadati</taxon>
        <taxon>Chlamydiota</taxon>
        <taxon>Chlamydiia</taxon>
        <taxon>Chlamydiales</taxon>
        <taxon>Chlamydiaceae</taxon>
        <taxon>Chlamydia/Chlamydophila group</taxon>
        <taxon>Chlamydia</taxon>
    </lineage>
</organism>
<evidence type="ECO:0000313" key="2">
    <source>
        <dbReference type="EMBL" id="SPN73494.1"/>
    </source>
</evidence>
<dbReference type="KEGG" id="csee:C10C_0321"/>
<reference evidence="3" key="1">
    <citation type="submission" date="2017-11" db="EMBL/GenBank/DDBJ databases">
        <authorList>
            <person name="Seth-Smith MB H."/>
        </authorList>
    </citation>
    <scope>NUCLEOTIDE SEQUENCE [LARGE SCALE GENOMIC DNA]</scope>
</reference>
<proteinExistence type="predicted"/>
<feature type="transmembrane region" description="Helical" evidence="1">
    <location>
        <begin position="53"/>
        <end position="74"/>
    </location>
</feature>
<keyword evidence="1" id="KW-0812">Transmembrane</keyword>
<name>A0A2R8FAS3_9CHLA</name>
<sequence length="438" mass="49942">MSYIVPSVFKFFFTNKYNFEVKNSLVVHIAFSAILVLGSLIAFLCIVSPISYILGGALIGLAFLISLVGLALSIKKVPPTIPEALTQIIPEGLLKKIQFHYPRVVSDFIAEVKPSLNELINFVSFLNKLYYKGKANLTFPPQPLKGKIEAFGLERIINEVDTLTHKRQILNLRLQQTRSSPLDHPLFPSLKAFLQKECPFFWLSEFISFGSSVLKTTEIRIDSEYKQATVQDYVDETMLPIHWFTPLGLSRSSDSILNLHTLVLARVLTKNTFESLKDTALNGDWNNPSSDCLSIKQQLFATYCIKYQSYRNLTMFPMLDEVSFNAMLLAIFRKKFSWKQIRLIKTTSSNLWENLCCLSLDCIKNSEEIKLASFIGRLYIQGLLNRNKSEFLPSLALLSLNEFIAIRKRSTNMTMFLTNLMSHNSQFKNSLETQVPLI</sequence>
<gene>
    <name evidence="2" type="ORF">C10C_0321</name>
</gene>
<keyword evidence="1" id="KW-1133">Transmembrane helix</keyword>
<evidence type="ECO:0000256" key="1">
    <source>
        <dbReference type="SAM" id="Phobius"/>
    </source>
</evidence>
<keyword evidence="3" id="KW-1185">Reference proteome</keyword>
<dbReference type="OrthoDB" id="17928at2"/>
<dbReference type="EMBL" id="LT993738">
    <property type="protein sequence ID" value="SPN73494.1"/>
    <property type="molecule type" value="Genomic_DNA"/>
</dbReference>
<protein>
    <submittedName>
        <fullName evidence="2">Uncharacterized protein</fullName>
    </submittedName>
</protein>
<dbReference type="AlphaFoldDB" id="A0A2R8FAS3"/>
<keyword evidence="1" id="KW-0472">Membrane</keyword>
<dbReference type="RefSeq" id="WP_108896459.1">
    <property type="nucleotide sequence ID" value="NZ_LT993738.1"/>
</dbReference>
<dbReference type="Pfam" id="PF07146">
    <property type="entry name" value="DUF1389"/>
    <property type="match status" value="1"/>
</dbReference>
<accession>A0A2R8FAS3</accession>
<dbReference type="Proteomes" id="UP000244926">
    <property type="component" value="Chromosome I"/>
</dbReference>
<dbReference type="InterPro" id="IPR010792">
    <property type="entry name" value="DUF1389"/>
</dbReference>
<feature type="transmembrane region" description="Helical" evidence="1">
    <location>
        <begin position="25"/>
        <end position="46"/>
    </location>
</feature>